<proteinExistence type="predicted"/>
<dbReference type="Proteomes" id="UP001149954">
    <property type="component" value="Unassembled WGS sequence"/>
</dbReference>
<dbReference type="AlphaFoldDB" id="A0A9W9XWQ3"/>
<dbReference type="EMBL" id="JAPWDS010000003">
    <property type="protein sequence ID" value="KAJ5504599.1"/>
    <property type="molecule type" value="Genomic_DNA"/>
</dbReference>
<accession>A0A9W9XWQ3</accession>
<evidence type="ECO:0000313" key="2">
    <source>
        <dbReference type="Proteomes" id="UP001149954"/>
    </source>
</evidence>
<gene>
    <name evidence="1" type="ORF">N7463_007473</name>
</gene>
<name>A0A9W9XWQ3_9EURO</name>
<protein>
    <submittedName>
        <fullName evidence="1">Uncharacterized protein</fullName>
    </submittedName>
</protein>
<comment type="caution">
    <text evidence="1">The sequence shown here is derived from an EMBL/GenBank/DDBJ whole genome shotgun (WGS) entry which is preliminary data.</text>
</comment>
<reference evidence="1" key="1">
    <citation type="submission" date="2022-12" db="EMBL/GenBank/DDBJ databases">
        <authorList>
            <person name="Petersen C."/>
        </authorList>
    </citation>
    <scope>NUCLEOTIDE SEQUENCE</scope>
    <source>
        <strain evidence="1">IBT 29495</strain>
    </source>
</reference>
<reference evidence="1" key="2">
    <citation type="journal article" date="2023" name="IMA Fungus">
        <title>Comparative genomic study of the Penicillium genus elucidates a diverse pangenome and 15 lateral gene transfer events.</title>
        <authorList>
            <person name="Petersen C."/>
            <person name="Sorensen T."/>
            <person name="Nielsen M.R."/>
            <person name="Sondergaard T.E."/>
            <person name="Sorensen J.L."/>
            <person name="Fitzpatrick D.A."/>
            <person name="Frisvad J.C."/>
            <person name="Nielsen K.L."/>
        </authorList>
    </citation>
    <scope>NUCLEOTIDE SEQUENCE</scope>
    <source>
        <strain evidence="1">IBT 29495</strain>
    </source>
</reference>
<sequence>MDAQDTQHLLVSLTEMTVQI</sequence>
<organism evidence="1 2">
    <name type="scientific">Penicillium fimorum</name>
    <dbReference type="NCBI Taxonomy" id="1882269"/>
    <lineage>
        <taxon>Eukaryota</taxon>
        <taxon>Fungi</taxon>
        <taxon>Dikarya</taxon>
        <taxon>Ascomycota</taxon>
        <taxon>Pezizomycotina</taxon>
        <taxon>Eurotiomycetes</taxon>
        <taxon>Eurotiomycetidae</taxon>
        <taxon>Eurotiales</taxon>
        <taxon>Aspergillaceae</taxon>
        <taxon>Penicillium</taxon>
    </lineage>
</organism>
<keyword evidence="2" id="KW-1185">Reference proteome</keyword>
<evidence type="ECO:0000313" key="1">
    <source>
        <dbReference type="EMBL" id="KAJ5504599.1"/>
    </source>
</evidence>